<evidence type="ECO:0000313" key="2">
    <source>
        <dbReference type="EMBL" id="CAB4812176.1"/>
    </source>
</evidence>
<evidence type="ECO:0000256" key="1">
    <source>
        <dbReference type="SAM" id="MobiDB-lite"/>
    </source>
</evidence>
<dbReference type="EMBL" id="CAFBJG010000019">
    <property type="protein sequence ID" value="CAB4848267.1"/>
    <property type="molecule type" value="Genomic_DNA"/>
</dbReference>
<proteinExistence type="predicted"/>
<evidence type="ECO:0000313" key="3">
    <source>
        <dbReference type="EMBL" id="CAB4848267.1"/>
    </source>
</evidence>
<dbReference type="PROSITE" id="PS51257">
    <property type="entry name" value="PROKAR_LIPOPROTEIN"/>
    <property type="match status" value="1"/>
</dbReference>
<feature type="region of interest" description="Disordered" evidence="1">
    <location>
        <begin position="28"/>
        <end position="48"/>
    </location>
</feature>
<gene>
    <name evidence="2" type="ORF">UFOPK3120_00660</name>
    <name evidence="3" type="ORF">UFOPK3282_00308</name>
</gene>
<accession>A0A6J6YY93</accession>
<dbReference type="AlphaFoldDB" id="A0A6J6YY93"/>
<protein>
    <submittedName>
        <fullName evidence="2">Unannotated protein</fullName>
    </submittedName>
</protein>
<sequence length="99" mass="10669">MIATRSPIFTLDAIKPLATERISSSNSLAVTGCQPSPSGREATMRSGSNQARSEIKLVRFPAAAGGIIDGMVISFICPTLVPHRRVRLDLPAIIRPTRR</sequence>
<feature type="compositionally biased region" description="Polar residues" evidence="1">
    <location>
        <begin position="28"/>
        <end position="37"/>
    </location>
</feature>
<organism evidence="2">
    <name type="scientific">freshwater metagenome</name>
    <dbReference type="NCBI Taxonomy" id="449393"/>
    <lineage>
        <taxon>unclassified sequences</taxon>
        <taxon>metagenomes</taxon>
        <taxon>ecological metagenomes</taxon>
    </lineage>
</organism>
<name>A0A6J6YY93_9ZZZZ</name>
<reference evidence="2" key="1">
    <citation type="submission" date="2020-05" db="EMBL/GenBank/DDBJ databases">
        <authorList>
            <person name="Chiriac C."/>
            <person name="Salcher M."/>
            <person name="Ghai R."/>
            <person name="Kavagutti S V."/>
        </authorList>
    </citation>
    <scope>NUCLEOTIDE SEQUENCE</scope>
</reference>
<dbReference type="EMBL" id="CAFAAW010000073">
    <property type="protein sequence ID" value="CAB4812176.1"/>
    <property type="molecule type" value="Genomic_DNA"/>
</dbReference>